<name>A0ACB9ZAG5_9PEZI</name>
<sequence>MRLLNTTSLHLESFDGKFKPEYAILSHTWGIQEVLFEDIENRENLDWQHKSGYAKVEGSCRQARLDGYEYIWIDTCCINKSSSTELSEAINSMYKWYQSSAICYAFLEDVQDLPGLSASRWLSRGWTLQELIAPKTVLFYNKDWHLLGDRFGLAPQISYQTKIGIDVLTRGHVVNGKPQKAHAMDHLGYCSSCGVYIRSFESILGSFCVAQKMTWASHRKTTREEDIAYCLLGLFQVNMAPLYGEGSQAFRRLQEEIMKRWDDQSTFQLTPPYYVQRKWAEWAPRSDIEKMITNIGMEIAPGKLVLTALICPIPTMTNGEDRRIAILDCVMGGDLKSRPALLLQTLPGQETVYRRLEKGRVCIVEPPGRMRVIPDTVLYSKEVFYEGPIDIQQAKIERISIVEDAPSASRDISGYGLLQSQITQFSQVDTDDFQYGIRDSFPTWIDDNARTLLPSLLYAVVFENMSSIFFVLWRQAPENRCSIKSLHEVYNETEMHANDPESECTLANVMRVLRNSSNLLTSFGASTFPKYHTSRLLGAPGPRQRLVSVNIEEGAAFLDTKVIEVKVDISIPEDNGVK</sequence>
<keyword evidence="2" id="KW-1185">Reference proteome</keyword>
<evidence type="ECO:0000313" key="2">
    <source>
        <dbReference type="Proteomes" id="UP001497700"/>
    </source>
</evidence>
<proteinExistence type="predicted"/>
<comment type="caution">
    <text evidence="1">The sequence shown here is derived from an EMBL/GenBank/DDBJ whole genome shotgun (WGS) entry which is preliminary data.</text>
</comment>
<reference evidence="1 2" key="1">
    <citation type="journal article" date="2022" name="New Phytol.">
        <title>Ecological generalism drives hyperdiversity of secondary metabolite gene clusters in xylarialean endophytes.</title>
        <authorList>
            <person name="Franco M.E.E."/>
            <person name="Wisecaver J.H."/>
            <person name="Arnold A.E."/>
            <person name="Ju Y.M."/>
            <person name="Slot J.C."/>
            <person name="Ahrendt S."/>
            <person name="Moore L.P."/>
            <person name="Eastman K.E."/>
            <person name="Scott K."/>
            <person name="Konkel Z."/>
            <person name="Mondo S.J."/>
            <person name="Kuo A."/>
            <person name="Hayes R.D."/>
            <person name="Haridas S."/>
            <person name="Andreopoulos B."/>
            <person name="Riley R."/>
            <person name="LaButti K."/>
            <person name="Pangilinan J."/>
            <person name="Lipzen A."/>
            <person name="Amirebrahimi M."/>
            <person name="Yan J."/>
            <person name="Adam C."/>
            <person name="Keymanesh K."/>
            <person name="Ng V."/>
            <person name="Louie K."/>
            <person name="Northen T."/>
            <person name="Drula E."/>
            <person name="Henrissat B."/>
            <person name="Hsieh H.M."/>
            <person name="Youens-Clark K."/>
            <person name="Lutzoni F."/>
            <person name="Miadlikowska J."/>
            <person name="Eastwood D.C."/>
            <person name="Hamelin R.C."/>
            <person name="Grigoriev I.V."/>
            <person name="U'Ren J.M."/>
        </authorList>
    </citation>
    <scope>NUCLEOTIDE SEQUENCE [LARGE SCALE GENOMIC DNA]</scope>
    <source>
        <strain evidence="1 2">CBS 119005</strain>
    </source>
</reference>
<accession>A0ACB9ZAG5</accession>
<protein>
    <submittedName>
        <fullName evidence="1">HET-domain-containing protein</fullName>
    </submittedName>
</protein>
<dbReference type="Proteomes" id="UP001497700">
    <property type="component" value="Unassembled WGS sequence"/>
</dbReference>
<evidence type="ECO:0000313" key="1">
    <source>
        <dbReference type="EMBL" id="KAI4867988.1"/>
    </source>
</evidence>
<organism evidence="1 2">
    <name type="scientific">Hypoxylon rubiginosum</name>
    <dbReference type="NCBI Taxonomy" id="110542"/>
    <lineage>
        <taxon>Eukaryota</taxon>
        <taxon>Fungi</taxon>
        <taxon>Dikarya</taxon>
        <taxon>Ascomycota</taxon>
        <taxon>Pezizomycotina</taxon>
        <taxon>Sordariomycetes</taxon>
        <taxon>Xylariomycetidae</taxon>
        <taxon>Xylariales</taxon>
        <taxon>Hypoxylaceae</taxon>
        <taxon>Hypoxylon</taxon>
    </lineage>
</organism>
<dbReference type="EMBL" id="MU393442">
    <property type="protein sequence ID" value="KAI4867988.1"/>
    <property type="molecule type" value="Genomic_DNA"/>
</dbReference>
<gene>
    <name evidence="1" type="ORF">F4820DRAFT_445570</name>
</gene>